<name>A0A2G2XBG3_CAPBA</name>
<dbReference type="EMBL" id="MLFT02000002">
    <property type="protein sequence ID" value="PHT54799.1"/>
    <property type="molecule type" value="Genomic_DNA"/>
</dbReference>
<feature type="compositionally biased region" description="Basic and acidic residues" evidence="1">
    <location>
        <begin position="86"/>
        <end position="100"/>
    </location>
</feature>
<organism evidence="2 3">
    <name type="scientific">Capsicum baccatum</name>
    <name type="common">Peruvian pepper</name>
    <dbReference type="NCBI Taxonomy" id="33114"/>
    <lineage>
        <taxon>Eukaryota</taxon>
        <taxon>Viridiplantae</taxon>
        <taxon>Streptophyta</taxon>
        <taxon>Embryophyta</taxon>
        <taxon>Tracheophyta</taxon>
        <taxon>Spermatophyta</taxon>
        <taxon>Magnoliopsida</taxon>
        <taxon>eudicotyledons</taxon>
        <taxon>Gunneridae</taxon>
        <taxon>Pentapetalae</taxon>
        <taxon>asterids</taxon>
        <taxon>lamiids</taxon>
        <taxon>Solanales</taxon>
        <taxon>Solanaceae</taxon>
        <taxon>Solanoideae</taxon>
        <taxon>Capsiceae</taxon>
        <taxon>Capsicum</taxon>
    </lineage>
</organism>
<feature type="region of interest" description="Disordered" evidence="1">
    <location>
        <begin position="27"/>
        <end position="108"/>
    </location>
</feature>
<evidence type="ECO:0000313" key="3">
    <source>
        <dbReference type="Proteomes" id="UP000224567"/>
    </source>
</evidence>
<keyword evidence="3" id="KW-1185">Reference proteome</keyword>
<reference evidence="3" key="2">
    <citation type="journal article" date="2017" name="J. Anim. Genet.">
        <title>Multiple reference genome sequences of hot pepper reveal the massive evolution of plant disease resistance genes by retroduplication.</title>
        <authorList>
            <person name="Kim S."/>
            <person name="Park J."/>
            <person name="Yeom S.-I."/>
            <person name="Kim Y.-M."/>
            <person name="Seo E."/>
            <person name="Kim K.-T."/>
            <person name="Kim M.-S."/>
            <person name="Lee J.M."/>
            <person name="Cheong K."/>
            <person name="Shin H.-S."/>
            <person name="Kim S.-B."/>
            <person name="Han K."/>
            <person name="Lee J."/>
            <person name="Park M."/>
            <person name="Lee H.-A."/>
            <person name="Lee H.-Y."/>
            <person name="Lee Y."/>
            <person name="Oh S."/>
            <person name="Lee J.H."/>
            <person name="Choi E."/>
            <person name="Choi E."/>
            <person name="Lee S.E."/>
            <person name="Jeon J."/>
            <person name="Kim H."/>
            <person name="Choi G."/>
            <person name="Song H."/>
            <person name="Lee J."/>
            <person name="Lee S.-C."/>
            <person name="Kwon J.-K."/>
            <person name="Lee H.-Y."/>
            <person name="Koo N."/>
            <person name="Hong Y."/>
            <person name="Kim R.W."/>
            <person name="Kang W.-H."/>
            <person name="Huh J.H."/>
            <person name="Kang B.-C."/>
            <person name="Yang T.-J."/>
            <person name="Lee Y.-H."/>
            <person name="Bennetzen J.L."/>
            <person name="Choi D."/>
        </authorList>
    </citation>
    <scope>NUCLEOTIDE SEQUENCE [LARGE SCALE GENOMIC DNA]</scope>
    <source>
        <strain evidence="3">cv. PBC81</strain>
    </source>
</reference>
<feature type="compositionally biased region" description="Basic and acidic residues" evidence="1">
    <location>
        <begin position="60"/>
        <end position="73"/>
    </location>
</feature>
<dbReference type="STRING" id="33114.A0A2G2XBG3"/>
<dbReference type="OrthoDB" id="1693985at2759"/>
<feature type="compositionally biased region" description="Polar residues" evidence="1">
    <location>
        <begin position="74"/>
        <end position="84"/>
    </location>
</feature>
<reference evidence="2 3" key="1">
    <citation type="journal article" date="2017" name="Genome Biol.">
        <title>New reference genome sequences of hot pepper reveal the massive evolution of plant disease-resistance genes by retroduplication.</title>
        <authorList>
            <person name="Kim S."/>
            <person name="Park J."/>
            <person name="Yeom S.I."/>
            <person name="Kim Y.M."/>
            <person name="Seo E."/>
            <person name="Kim K.T."/>
            <person name="Kim M.S."/>
            <person name="Lee J.M."/>
            <person name="Cheong K."/>
            <person name="Shin H.S."/>
            <person name="Kim S.B."/>
            <person name="Han K."/>
            <person name="Lee J."/>
            <person name="Park M."/>
            <person name="Lee H.A."/>
            <person name="Lee H.Y."/>
            <person name="Lee Y."/>
            <person name="Oh S."/>
            <person name="Lee J.H."/>
            <person name="Choi E."/>
            <person name="Choi E."/>
            <person name="Lee S.E."/>
            <person name="Jeon J."/>
            <person name="Kim H."/>
            <person name="Choi G."/>
            <person name="Song H."/>
            <person name="Lee J."/>
            <person name="Lee S.C."/>
            <person name="Kwon J.K."/>
            <person name="Lee H.Y."/>
            <person name="Koo N."/>
            <person name="Hong Y."/>
            <person name="Kim R.W."/>
            <person name="Kang W.H."/>
            <person name="Huh J.H."/>
            <person name="Kang B.C."/>
            <person name="Yang T.J."/>
            <person name="Lee Y.H."/>
            <person name="Bennetzen J.L."/>
            <person name="Choi D."/>
        </authorList>
    </citation>
    <scope>NUCLEOTIDE SEQUENCE [LARGE SCALE GENOMIC DNA]</scope>
    <source>
        <strain evidence="3">cv. PBC81</strain>
    </source>
</reference>
<sequence length="392" mass="44211">MWVITMEGTEYMGEVTLEVQNVIALPKPKSSPVREKASSLNNHAIGKQLDKLPSPVRYRAMGDGETAHTERSSTKSPTRSNAIESPSKEFEESMNRKEPTFDGSPCATQSEQWEAESVFFGDKSFDESCWGTFDTDHDADAAWDISAAAMKRIFRGPSMVLFGLSPSLKHHLDSRDEKHKQTSIFDDDDWDLRTIKIGSTNSSNSLPKQAPFFNSVPSTPSYNSGFSYSENQFPKQSLFFDSVPRTPSYKSGFPQGDNLFSRQSPFFDSVPSTPAYKAGGSPVADNMFQKKSPFAFADSVPSTPMSEKHLNSFSRYYSFNMHDGGLFDSREFLRFDSMRNTRDTEYDSGSLHQLDSFDRFDSFCSTTDSDYNFGSLPARESLLRLWSWFPIF</sequence>
<dbReference type="Proteomes" id="UP000224567">
    <property type="component" value="Unassembled WGS sequence"/>
</dbReference>
<evidence type="ECO:0000256" key="1">
    <source>
        <dbReference type="SAM" id="MobiDB-lite"/>
    </source>
</evidence>
<gene>
    <name evidence="2" type="ORF">CQW23_03285</name>
</gene>
<protein>
    <submittedName>
        <fullName evidence="2">Uncharacterized protein</fullName>
    </submittedName>
</protein>
<comment type="caution">
    <text evidence="2">The sequence shown here is derived from an EMBL/GenBank/DDBJ whole genome shotgun (WGS) entry which is preliminary data.</text>
</comment>
<evidence type="ECO:0000313" key="2">
    <source>
        <dbReference type="EMBL" id="PHT54799.1"/>
    </source>
</evidence>
<proteinExistence type="predicted"/>
<dbReference type="AlphaFoldDB" id="A0A2G2XBG3"/>
<accession>A0A2G2XBG3</accession>